<dbReference type="EMBL" id="CP103305">
    <property type="protein sequence ID" value="UVS68349.1"/>
    <property type="molecule type" value="Genomic_DNA"/>
</dbReference>
<proteinExistence type="predicted"/>
<dbReference type="AlphaFoldDB" id="A0A977IC98"/>
<reference evidence="1" key="1">
    <citation type="submission" date="2022-08" db="EMBL/GenBank/DDBJ databases">
        <title>Dynamic responses of ammonia-oxidizing microbial communities induced by reactive oxygen species (ROS) in fluctuating redox aquifers.</title>
        <authorList>
            <person name="Wang P."/>
            <person name="Wang H."/>
        </authorList>
    </citation>
    <scope>NUCLEOTIDE SEQUENCE</scope>
    <source>
        <strain evidence="1">PLX03</strain>
    </source>
</reference>
<accession>A0A977IC98</accession>
<dbReference type="RefSeq" id="WP_144239654.1">
    <property type="nucleotide sequence ID" value="NZ_CP103305.1"/>
</dbReference>
<name>A0A977IC98_9ARCH</name>
<gene>
    <name evidence="1" type="ORF">NWT39_10615</name>
</gene>
<organism evidence="1">
    <name type="scientific">Nitrososphaera viennensis</name>
    <dbReference type="NCBI Taxonomy" id="1034015"/>
    <lineage>
        <taxon>Archaea</taxon>
        <taxon>Nitrososphaerota</taxon>
        <taxon>Nitrososphaeria</taxon>
        <taxon>Nitrososphaerales</taxon>
        <taxon>Nitrososphaeraceae</taxon>
        <taxon>Nitrososphaera</taxon>
    </lineage>
</organism>
<dbReference type="GeneID" id="74947395"/>
<protein>
    <submittedName>
        <fullName evidence="1">Uncharacterized protein</fullName>
    </submittedName>
</protein>
<evidence type="ECO:0000313" key="1">
    <source>
        <dbReference type="EMBL" id="UVS68349.1"/>
    </source>
</evidence>
<sequence length="103" mass="11635">MVRKANATEAQAIFNVEINQSKRYIRQNTQQLRSVREGSHYLKSTDVPNLKVVLLPLCLWSNRLAAPATEIQQVKGTAEFAAELLSALSPSVRRTYHIENTLK</sequence>
<dbReference type="Proteomes" id="UP001059771">
    <property type="component" value="Chromosome"/>
</dbReference>